<dbReference type="Gene3D" id="3.30.420.10">
    <property type="entry name" value="Ribonuclease H-like superfamily/Ribonuclease H"/>
    <property type="match status" value="2"/>
</dbReference>
<dbReference type="InterPro" id="IPR029044">
    <property type="entry name" value="Nucleotide-diphossugar_trans"/>
</dbReference>
<feature type="chain" id="PRO_5046015261" description="Galactosyltransferase N-terminal domain-containing protein" evidence="2">
    <location>
        <begin position="23"/>
        <end position="654"/>
    </location>
</feature>
<evidence type="ECO:0000256" key="2">
    <source>
        <dbReference type="SAM" id="SignalP"/>
    </source>
</evidence>
<dbReference type="InterPro" id="IPR036397">
    <property type="entry name" value="RNaseH_sf"/>
</dbReference>
<dbReference type="Pfam" id="PF01359">
    <property type="entry name" value="Transposase_1"/>
    <property type="match status" value="2"/>
</dbReference>
<sequence>MSKSRIKMMIIVFFNIRGIVHCEFVPQGQTVNSAFYLEVLRRLKRRIARVRTDIKDTVKLHHDNATSHTAFIITNFLARSNTSVIPLFLFPRLKKEMKGKHWETVENMQHHVTTFLRSIPVEEFQGAFQAWQTRLRKCIDAGGMYFEEYRTFAQITINKCILPFGNETFNKGVLMNAGVKEALKEHDFQCFVFHDVDLLPEDDRNSYSCTDSPRHMSVAVDKFNYTSSYEPLILSLEQQEERLSTSVVKSKLLLEEKRQKQRQIPQEDPNSAFAVLNNNFEEDYESVNEEDTKLVERNQKDELKKEDEEGQNEAAIPRGYSGTDEETISVEKNLNNLERKENEEQPCEDEELRREDEEEGQNETIIPRRSSRIAARQKKEDCRSAFQHGIIEHGNHQDEIPSSYEEALNMPKVMGMVQKQGNWVPYELKPGNIERRICTCELLLKRQNRKGILHRIVTGDEKWIHYDNPKSRKSWVKHGHASTSTAKPNIHGKKLMLCIWWDQLGLIYYELLQPNETITGERYQQQLMRLSLALKIKRPLYAKRHDKVIYQHDNARPHVAKVVKETLEALQWDVLPHPLYSPDIAPSDFHMFRSMTHGLAEQHFTSYEESKNWVNVWIASKDEEFFRHGIRMLPERWEKVVGKDGQYFKWNILY</sequence>
<dbReference type="EMBL" id="CP092867">
    <property type="protein sequence ID" value="UYV67844.1"/>
    <property type="molecule type" value="Genomic_DNA"/>
</dbReference>
<evidence type="ECO:0000259" key="3">
    <source>
        <dbReference type="Pfam" id="PF13733"/>
    </source>
</evidence>
<feature type="compositionally biased region" description="Acidic residues" evidence="1">
    <location>
        <begin position="344"/>
        <end position="361"/>
    </location>
</feature>
<organism evidence="4 5">
    <name type="scientific">Cordylochernes scorpioides</name>
    <dbReference type="NCBI Taxonomy" id="51811"/>
    <lineage>
        <taxon>Eukaryota</taxon>
        <taxon>Metazoa</taxon>
        <taxon>Ecdysozoa</taxon>
        <taxon>Arthropoda</taxon>
        <taxon>Chelicerata</taxon>
        <taxon>Arachnida</taxon>
        <taxon>Pseudoscorpiones</taxon>
        <taxon>Cheliferoidea</taxon>
        <taxon>Chernetidae</taxon>
        <taxon>Cordylochernes</taxon>
    </lineage>
</organism>
<dbReference type="InterPro" id="IPR052709">
    <property type="entry name" value="Transposase-MT_Hybrid"/>
</dbReference>
<dbReference type="Pfam" id="PF13733">
    <property type="entry name" value="Glyco_transf_7N"/>
    <property type="match status" value="1"/>
</dbReference>
<evidence type="ECO:0000313" key="4">
    <source>
        <dbReference type="EMBL" id="UYV67844.1"/>
    </source>
</evidence>
<evidence type="ECO:0000256" key="1">
    <source>
        <dbReference type="SAM" id="MobiDB-lite"/>
    </source>
</evidence>
<dbReference type="InterPro" id="IPR027995">
    <property type="entry name" value="Galactosyl_T_N"/>
</dbReference>
<feature type="domain" description="Galactosyltransferase N-terminal" evidence="3">
    <location>
        <begin position="164"/>
        <end position="210"/>
    </location>
</feature>
<dbReference type="PRINTS" id="PR02050">
    <property type="entry name" value="B14GALTRFASE"/>
</dbReference>
<dbReference type="InterPro" id="IPR001888">
    <property type="entry name" value="Transposase_1"/>
</dbReference>
<dbReference type="PANTHER" id="PTHR46060:SF2">
    <property type="entry name" value="HISTONE-LYSINE N-METHYLTRANSFERASE SETMAR"/>
    <property type="match status" value="1"/>
</dbReference>
<accession>A0ABY6KG85</accession>
<protein>
    <recommendedName>
        <fullName evidence="3">Galactosyltransferase N-terminal domain-containing protein</fullName>
    </recommendedName>
</protein>
<proteinExistence type="predicted"/>
<keyword evidence="2" id="KW-0732">Signal</keyword>
<reference evidence="4 5" key="1">
    <citation type="submission" date="2022-01" db="EMBL/GenBank/DDBJ databases">
        <title>A chromosomal length assembly of Cordylochernes scorpioides.</title>
        <authorList>
            <person name="Zeh D."/>
            <person name="Zeh J."/>
        </authorList>
    </citation>
    <scope>NUCLEOTIDE SEQUENCE [LARGE SCALE GENOMIC DNA]</scope>
    <source>
        <strain evidence="4">IN4F17</strain>
        <tissue evidence="4">Whole Body</tissue>
    </source>
</reference>
<feature type="signal peptide" evidence="2">
    <location>
        <begin position="1"/>
        <end position="22"/>
    </location>
</feature>
<name>A0ABY6KG85_9ARAC</name>
<gene>
    <name evidence="4" type="ORF">LAZ67_5002206</name>
</gene>
<feature type="compositionally biased region" description="Basic and acidic residues" evidence="1">
    <location>
        <begin position="290"/>
        <end position="307"/>
    </location>
</feature>
<keyword evidence="5" id="KW-1185">Reference proteome</keyword>
<dbReference type="SUPFAM" id="SSF53448">
    <property type="entry name" value="Nucleotide-diphospho-sugar transferases"/>
    <property type="match status" value="1"/>
</dbReference>
<dbReference type="InterPro" id="IPR003859">
    <property type="entry name" value="Galactosyl_T"/>
</dbReference>
<evidence type="ECO:0000313" key="5">
    <source>
        <dbReference type="Proteomes" id="UP001235939"/>
    </source>
</evidence>
<feature type="region of interest" description="Disordered" evidence="1">
    <location>
        <begin position="283"/>
        <end position="364"/>
    </location>
</feature>
<dbReference type="Proteomes" id="UP001235939">
    <property type="component" value="Chromosome 05"/>
</dbReference>
<dbReference type="PANTHER" id="PTHR46060">
    <property type="entry name" value="MARINER MOS1 TRANSPOSASE-LIKE PROTEIN"/>
    <property type="match status" value="1"/>
</dbReference>